<dbReference type="GO" id="GO:0004146">
    <property type="term" value="F:dihydrofolate reductase activity"/>
    <property type="evidence" value="ECO:0007669"/>
    <property type="project" value="UniProtKB-EC"/>
</dbReference>
<proteinExistence type="inferred from homology"/>
<dbReference type="GO" id="GO:0005829">
    <property type="term" value="C:cytosol"/>
    <property type="evidence" value="ECO:0007669"/>
    <property type="project" value="TreeGrafter"/>
</dbReference>
<dbReference type="InterPro" id="IPR017925">
    <property type="entry name" value="DHFR_CS"/>
</dbReference>
<evidence type="ECO:0000256" key="6">
    <source>
        <dbReference type="ARBA" id="ARBA00023002"/>
    </source>
</evidence>
<dbReference type="CDD" id="cd00209">
    <property type="entry name" value="DHFR"/>
    <property type="match status" value="1"/>
</dbReference>
<keyword evidence="4" id="KW-0554">One-carbon metabolism</keyword>
<dbReference type="Pfam" id="PF00186">
    <property type="entry name" value="DHFR_1"/>
    <property type="match status" value="1"/>
</dbReference>
<dbReference type="PANTHER" id="PTHR48069">
    <property type="entry name" value="DIHYDROFOLATE REDUCTASE"/>
    <property type="match status" value="1"/>
</dbReference>
<keyword evidence="6" id="KW-0560">Oxidoreductase</keyword>
<dbReference type="GO" id="GO:0046654">
    <property type="term" value="P:tetrahydrofolate biosynthetic process"/>
    <property type="evidence" value="ECO:0007669"/>
    <property type="project" value="UniProtKB-UniPathway"/>
</dbReference>
<dbReference type="UniPathway" id="UPA00077">
    <property type="reaction ID" value="UER00158"/>
</dbReference>
<dbReference type="Proteomes" id="UP000239250">
    <property type="component" value="Chromosome"/>
</dbReference>
<dbReference type="PANTHER" id="PTHR48069:SF3">
    <property type="entry name" value="DIHYDROFOLATE REDUCTASE"/>
    <property type="match status" value="1"/>
</dbReference>
<evidence type="ECO:0000313" key="9">
    <source>
        <dbReference type="EMBL" id="AVP49042.1"/>
    </source>
</evidence>
<comment type="similarity">
    <text evidence="2 7">Belongs to the dihydrofolate reductase family.</text>
</comment>
<dbReference type="InterPro" id="IPR001796">
    <property type="entry name" value="DHFR_dom"/>
</dbReference>
<evidence type="ECO:0000259" key="8">
    <source>
        <dbReference type="PROSITE" id="PS51330"/>
    </source>
</evidence>
<dbReference type="GO" id="GO:0046452">
    <property type="term" value="P:dihydrofolate metabolic process"/>
    <property type="evidence" value="ECO:0007669"/>
    <property type="project" value="TreeGrafter"/>
</dbReference>
<dbReference type="InterPro" id="IPR024072">
    <property type="entry name" value="DHFR-like_dom_sf"/>
</dbReference>
<evidence type="ECO:0000313" key="10">
    <source>
        <dbReference type="Proteomes" id="UP000239250"/>
    </source>
</evidence>
<protein>
    <recommendedName>
        <fullName evidence="3">dihydrofolate reductase</fullName>
        <ecNumber evidence="3">1.5.1.3</ecNumber>
    </recommendedName>
</protein>
<dbReference type="EMBL" id="CP027019">
    <property type="protein sequence ID" value="AVP49042.1"/>
    <property type="molecule type" value="Genomic_DNA"/>
</dbReference>
<keyword evidence="5" id="KW-0521">NADP</keyword>
<dbReference type="PRINTS" id="PR00070">
    <property type="entry name" value="DHFR"/>
</dbReference>
<dbReference type="PROSITE" id="PS00075">
    <property type="entry name" value="DHFR_1"/>
    <property type="match status" value="1"/>
</dbReference>
<evidence type="ECO:0000256" key="2">
    <source>
        <dbReference type="ARBA" id="ARBA00009539"/>
    </source>
</evidence>
<dbReference type="Gene3D" id="3.40.430.10">
    <property type="entry name" value="Dihydrofolate Reductase, subunit A"/>
    <property type="match status" value="1"/>
</dbReference>
<dbReference type="AlphaFoldDB" id="A0A2S0NJ67"/>
<dbReference type="GO" id="GO:0050661">
    <property type="term" value="F:NADP binding"/>
    <property type="evidence" value="ECO:0007669"/>
    <property type="project" value="InterPro"/>
</dbReference>
<dbReference type="GO" id="GO:0046655">
    <property type="term" value="P:folic acid metabolic process"/>
    <property type="evidence" value="ECO:0007669"/>
    <property type="project" value="TreeGrafter"/>
</dbReference>
<dbReference type="GO" id="GO:0006730">
    <property type="term" value="P:one-carbon metabolic process"/>
    <property type="evidence" value="ECO:0007669"/>
    <property type="project" value="UniProtKB-KW"/>
</dbReference>
<evidence type="ECO:0000256" key="4">
    <source>
        <dbReference type="ARBA" id="ARBA00022563"/>
    </source>
</evidence>
<accession>A0A2S0NJ67</accession>
<dbReference type="RefSeq" id="WP_303662389.1">
    <property type="nucleotide sequence ID" value="NZ_CP027019.1"/>
</dbReference>
<comment type="pathway">
    <text evidence="1">Cofactor biosynthesis; tetrahydrofolate biosynthesis; 5,6,7,8-tetrahydrofolate from 7,8-dihydrofolate: step 1/1.</text>
</comment>
<dbReference type="EC" id="1.5.1.3" evidence="3"/>
<dbReference type="InterPro" id="IPR012259">
    <property type="entry name" value="DHFR"/>
</dbReference>
<gene>
    <name evidence="9" type="ORF">C5T88_00380</name>
</gene>
<reference evidence="10" key="1">
    <citation type="submission" date="2018-02" db="EMBL/GenBank/DDBJ databases">
        <title>Firefly genomes illuminate parallel origins of bioluminescence in beetles.</title>
        <authorList>
            <person name="Fallon T.R."/>
            <person name="Lower S.E.S."/>
            <person name="Behringer M."/>
            <person name="Weng J.-K."/>
        </authorList>
    </citation>
    <scope>NUCLEOTIDE SEQUENCE [LARGE SCALE GENOMIC DNA]</scope>
</reference>
<evidence type="ECO:0000256" key="5">
    <source>
        <dbReference type="ARBA" id="ARBA00022857"/>
    </source>
</evidence>
<evidence type="ECO:0000256" key="7">
    <source>
        <dbReference type="RuleBase" id="RU004474"/>
    </source>
</evidence>
<evidence type="ECO:0000256" key="3">
    <source>
        <dbReference type="ARBA" id="ARBA00012856"/>
    </source>
</evidence>
<name>A0A2S0NJ67_9MOLU</name>
<evidence type="ECO:0000256" key="1">
    <source>
        <dbReference type="ARBA" id="ARBA00004903"/>
    </source>
</evidence>
<dbReference type="SUPFAM" id="SSF53597">
    <property type="entry name" value="Dihydrofolate reductase-like"/>
    <property type="match status" value="1"/>
</dbReference>
<organism evidence="9 10">
    <name type="scientific">Williamsoniiplasma luminosum</name>
    <dbReference type="NCBI Taxonomy" id="214888"/>
    <lineage>
        <taxon>Bacteria</taxon>
        <taxon>Bacillati</taxon>
        <taxon>Mycoplasmatota</taxon>
        <taxon>Mollicutes</taxon>
        <taxon>Entomoplasmatales</taxon>
        <taxon>Williamsoniiplasma</taxon>
    </lineage>
</organism>
<dbReference type="PROSITE" id="PS51330">
    <property type="entry name" value="DHFR_2"/>
    <property type="match status" value="1"/>
</dbReference>
<feature type="domain" description="DHFR" evidence="8">
    <location>
        <begin position="1"/>
        <end position="161"/>
    </location>
</feature>
<sequence>MIRLVYAQTKDGVIGDDNKLPWSIPAEMKHFRQTTLNKNVLMGSKTFVSMNSRPLKNRLNIVLTRNPKKFEGIEAENLIFTSDVDALIKKYQGPDNDDLYVIGGNEIFTIFFDYADEIIRSMILENYQGNVKISNYNFENFKKINTIKENEFEIEYFERKK</sequence>